<organism evidence="2">
    <name type="scientific">uncultured organism</name>
    <dbReference type="NCBI Taxonomy" id="155900"/>
    <lineage>
        <taxon>unclassified sequences</taxon>
        <taxon>environmental samples</taxon>
    </lineage>
</organism>
<protein>
    <recommendedName>
        <fullName evidence="1">SnoaL-like domain-containing protein</fullName>
    </recommendedName>
</protein>
<dbReference type="EMBL" id="MW000468">
    <property type="protein sequence ID" value="QOL00432.1"/>
    <property type="molecule type" value="Genomic_DNA"/>
</dbReference>
<evidence type="ECO:0000313" key="2">
    <source>
        <dbReference type="EMBL" id="QOL00432.1"/>
    </source>
</evidence>
<reference evidence="2" key="1">
    <citation type="submission" date="2020-09" db="EMBL/GenBank/DDBJ databases">
        <title>A new high-throughput screening method to detect antimicrobial volatiles from metagenomic clone libraries.</title>
        <authorList>
            <person name="Stocker F."/>
            <person name="Obermeier M."/>
            <person name="Resch K."/>
            <person name="Berg G."/>
            <person name="Mueller Bogota C.A."/>
        </authorList>
    </citation>
    <scope>NUCLEOTIDE SEQUENCE</scope>
</reference>
<proteinExistence type="predicted"/>
<dbReference type="CDD" id="cd00531">
    <property type="entry name" value="NTF2_like"/>
    <property type="match status" value="1"/>
</dbReference>
<name>A0A7L9QBY6_9ZZZZ</name>
<dbReference type="Pfam" id="PF13577">
    <property type="entry name" value="SnoaL_4"/>
    <property type="match status" value="1"/>
</dbReference>
<dbReference type="SUPFAM" id="SSF54427">
    <property type="entry name" value="NTF2-like"/>
    <property type="match status" value="1"/>
</dbReference>
<accession>A0A7L9QBY6</accession>
<feature type="domain" description="SnoaL-like" evidence="1">
    <location>
        <begin position="5"/>
        <end position="131"/>
    </location>
</feature>
<dbReference type="InterPro" id="IPR037401">
    <property type="entry name" value="SnoaL-like"/>
</dbReference>
<dbReference type="Gene3D" id="3.10.450.50">
    <property type="match status" value="1"/>
</dbReference>
<dbReference type="AlphaFoldDB" id="A0A7L9QBY6"/>
<dbReference type="InterPro" id="IPR032710">
    <property type="entry name" value="NTF2-like_dom_sf"/>
</dbReference>
<evidence type="ECO:0000259" key="1">
    <source>
        <dbReference type="Pfam" id="PF13577"/>
    </source>
</evidence>
<sequence>MLSLQEISDRLEIQQLMVDYATALDDFEIDRMDDIFTEDAYIDYRAMGGIDGRYPEIRAWLKETLKGFSNYYHMIGNVSIQLDGDTATSKIVCFNPMGVPMPDGSTQVMFLGLWYLDKHVRTEKGWRICERVEKGTYQHNVPPQIRVMD</sequence>